<gene>
    <name evidence="1" type="ORF">Ahy_B01g053916</name>
</gene>
<dbReference type="Proteomes" id="UP000289738">
    <property type="component" value="Chromosome B01"/>
</dbReference>
<evidence type="ECO:0000313" key="1">
    <source>
        <dbReference type="EMBL" id="RYR29509.1"/>
    </source>
</evidence>
<dbReference type="EMBL" id="SDMP01000011">
    <property type="protein sequence ID" value="RYR29509.1"/>
    <property type="molecule type" value="Genomic_DNA"/>
</dbReference>
<name>A0A445ASW0_ARAHY</name>
<reference evidence="1 2" key="1">
    <citation type="submission" date="2019-01" db="EMBL/GenBank/DDBJ databases">
        <title>Sequencing of cultivated peanut Arachis hypogaea provides insights into genome evolution and oil improvement.</title>
        <authorList>
            <person name="Chen X."/>
        </authorList>
    </citation>
    <scope>NUCLEOTIDE SEQUENCE [LARGE SCALE GENOMIC DNA]</scope>
    <source>
        <strain evidence="2">cv. Fuhuasheng</strain>
        <tissue evidence="1">Leaves</tissue>
    </source>
</reference>
<dbReference type="AlphaFoldDB" id="A0A445ASW0"/>
<accession>A0A445ASW0</accession>
<proteinExistence type="predicted"/>
<comment type="caution">
    <text evidence="1">The sequence shown here is derived from an EMBL/GenBank/DDBJ whole genome shotgun (WGS) entry which is preliminary data.</text>
</comment>
<protein>
    <submittedName>
        <fullName evidence="1">Uncharacterized protein</fullName>
    </submittedName>
</protein>
<evidence type="ECO:0000313" key="2">
    <source>
        <dbReference type="Proteomes" id="UP000289738"/>
    </source>
</evidence>
<keyword evidence="2" id="KW-1185">Reference proteome</keyword>
<sequence length="87" mass="9437">MISLSLSLLRTVVGLDHMAWHVVSTITLCCYKDNNTAMAASVSTIGAIKGTLINNNVAMCLGLEMAGVYLAERLNTVLRMNWKSFSS</sequence>
<organism evidence="1 2">
    <name type="scientific">Arachis hypogaea</name>
    <name type="common">Peanut</name>
    <dbReference type="NCBI Taxonomy" id="3818"/>
    <lineage>
        <taxon>Eukaryota</taxon>
        <taxon>Viridiplantae</taxon>
        <taxon>Streptophyta</taxon>
        <taxon>Embryophyta</taxon>
        <taxon>Tracheophyta</taxon>
        <taxon>Spermatophyta</taxon>
        <taxon>Magnoliopsida</taxon>
        <taxon>eudicotyledons</taxon>
        <taxon>Gunneridae</taxon>
        <taxon>Pentapetalae</taxon>
        <taxon>rosids</taxon>
        <taxon>fabids</taxon>
        <taxon>Fabales</taxon>
        <taxon>Fabaceae</taxon>
        <taxon>Papilionoideae</taxon>
        <taxon>50 kb inversion clade</taxon>
        <taxon>dalbergioids sensu lato</taxon>
        <taxon>Dalbergieae</taxon>
        <taxon>Pterocarpus clade</taxon>
        <taxon>Arachis</taxon>
    </lineage>
</organism>